<dbReference type="InterPro" id="IPR001789">
    <property type="entry name" value="Sig_transdc_resp-reg_receiver"/>
</dbReference>
<dbReference type="KEGG" id="dpi:BN4_11659"/>
<dbReference type="PANTHER" id="PTHR45228">
    <property type="entry name" value="CYCLIC DI-GMP PHOSPHODIESTERASE TM_0186-RELATED"/>
    <property type="match status" value="1"/>
</dbReference>
<dbReference type="SUPFAM" id="SSF109604">
    <property type="entry name" value="HD-domain/PDEase-like"/>
    <property type="match status" value="1"/>
</dbReference>
<dbReference type="PANTHER" id="PTHR45228:SF1">
    <property type="entry name" value="CYCLIC DI-GMP PHOSPHODIESTERASE TM_0186"/>
    <property type="match status" value="1"/>
</dbReference>
<dbReference type="Gene3D" id="1.10.3210.10">
    <property type="entry name" value="Hypothetical protein af1432"/>
    <property type="match status" value="1"/>
</dbReference>
<dbReference type="Proteomes" id="UP000011724">
    <property type="component" value="Chromosome"/>
</dbReference>
<dbReference type="eggNOG" id="COG3437">
    <property type="taxonomic scope" value="Bacteria"/>
</dbReference>
<gene>
    <name evidence="5" type="primary">rpfG</name>
    <name evidence="5" type="ordered locus">BN4_11659</name>
</gene>
<dbReference type="SUPFAM" id="SSF52172">
    <property type="entry name" value="CheY-like"/>
    <property type="match status" value="1"/>
</dbReference>
<feature type="coiled-coil region" evidence="2">
    <location>
        <begin position="124"/>
        <end position="159"/>
    </location>
</feature>
<proteinExistence type="predicted"/>
<evidence type="ECO:0000259" key="4">
    <source>
        <dbReference type="PROSITE" id="PS51832"/>
    </source>
</evidence>
<keyword evidence="6" id="KW-1185">Reference proteome</keyword>
<dbReference type="HOGENOM" id="CLU_000445_92_10_7"/>
<dbReference type="EMBL" id="FO203427">
    <property type="protein sequence ID" value="CCH48894.1"/>
    <property type="molecule type" value="Genomic_DNA"/>
</dbReference>
<sequence length="368" mass="41185">MSDGPLILVVDDEDRNRRLLEALLIPEGYSVKLAKDGYEGVEFSVKYSPAVILMDVMMPGISGFVATKQIKENPQTGIIPVVMVTSLDDVSDRVQALESGADDFLTKPVDRTELLARVRTLVKLKDYSEQLIHYHQELEREVERKTAQLSKALEKLRSSSLQTIFRLSRTAEFKDEDTGAHIQRMSHYSAAIALEMGLSDTVAEHILYAAPLHDIGKIGIPDRILLKPGKLDPDEWEIMKRHTTIGARILEGDPSGILRLGEVIALNHHERWDGKGYPRGLAGRKIPLAARIVSIADVFDALLSPRPYKEAFSVDKTLEIMAGMRGTNFDPDVSDAFMRILDKIMHIKDTFLDEECHGLYCFEGDSMA</sequence>
<protein>
    <submittedName>
        <fullName evidence="5">Response regulator rpfG</fullName>
    </submittedName>
</protein>
<dbReference type="InterPro" id="IPR052020">
    <property type="entry name" value="Cyclic_di-GMP/3'3'-cGAMP_PDE"/>
</dbReference>
<dbReference type="STRING" id="1322246.BN4_11659"/>
<evidence type="ECO:0000313" key="6">
    <source>
        <dbReference type="Proteomes" id="UP000011724"/>
    </source>
</evidence>
<dbReference type="InterPro" id="IPR037522">
    <property type="entry name" value="HD_GYP_dom"/>
</dbReference>
<evidence type="ECO:0000313" key="5">
    <source>
        <dbReference type="EMBL" id="CCH48894.1"/>
    </source>
</evidence>
<dbReference type="AlphaFoldDB" id="M1WQE3"/>
<dbReference type="CDD" id="cd00077">
    <property type="entry name" value="HDc"/>
    <property type="match status" value="1"/>
</dbReference>
<keyword evidence="1" id="KW-0597">Phosphoprotein</keyword>
<dbReference type="PROSITE" id="PS50110">
    <property type="entry name" value="RESPONSE_REGULATORY"/>
    <property type="match status" value="1"/>
</dbReference>
<dbReference type="GO" id="GO:0000160">
    <property type="term" value="P:phosphorelay signal transduction system"/>
    <property type="evidence" value="ECO:0007669"/>
    <property type="project" value="InterPro"/>
</dbReference>
<keyword evidence="2" id="KW-0175">Coiled coil</keyword>
<feature type="domain" description="Response regulatory" evidence="3">
    <location>
        <begin position="6"/>
        <end position="122"/>
    </location>
</feature>
<feature type="modified residue" description="4-aspartylphosphate" evidence="1">
    <location>
        <position position="55"/>
    </location>
</feature>
<name>M1WQE3_PSEP2</name>
<dbReference type="BioCyc" id="DPIE1322246:BN4_RS08320-MONOMER"/>
<dbReference type="PATRIC" id="fig|879567.3.peg.1741"/>
<dbReference type="SMART" id="SM00471">
    <property type="entry name" value="HDc"/>
    <property type="match status" value="1"/>
</dbReference>
<dbReference type="InterPro" id="IPR011006">
    <property type="entry name" value="CheY-like_superfamily"/>
</dbReference>
<dbReference type="PROSITE" id="PS51832">
    <property type="entry name" value="HD_GYP"/>
    <property type="match status" value="1"/>
</dbReference>
<dbReference type="RefSeq" id="WP_015414938.1">
    <property type="nucleotide sequence ID" value="NC_020409.1"/>
</dbReference>
<dbReference type="SMART" id="SM00448">
    <property type="entry name" value="REC"/>
    <property type="match status" value="1"/>
</dbReference>
<organism evidence="5 6">
    <name type="scientific">Pseudodesulfovibrio piezophilus (strain DSM 21447 / JCM 15486 / C1TLV30)</name>
    <name type="common">Desulfovibrio piezophilus</name>
    <dbReference type="NCBI Taxonomy" id="1322246"/>
    <lineage>
        <taxon>Bacteria</taxon>
        <taxon>Pseudomonadati</taxon>
        <taxon>Thermodesulfobacteriota</taxon>
        <taxon>Desulfovibrionia</taxon>
        <taxon>Desulfovibrionales</taxon>
        <taxon>Desulfovibrionaceae</taxon>
    </lineage>
</organism>
<dbReference type="OrthoDB" id="9769359at2"/>
<reference evidence="5 6" key="1">
    <citation type="journal article" date="2013" name="PLoS ONE">
        <title>The first genomic and proteomic characterization of a deep-sea sulfate reducer: insights into the piezophilic lifestyle of Desulfovibrio piezophilus.</title>
        <authorList>
            <person name="Pradel N."/>
            <person name="Ji B."/>
            <person name="Gimenez G."/>
            <person name="Talla E."/>
            <person name="Lenoble P."/>
            <person name="Garel M."/>
            <person name="Tamburini C."/>
            <person name="Fourquet P."/>
            <person name="Lebrun R."/>
            <person name="Bertin P."/>
            <person name="Denis Y."/>
            <person name="Pophillat M."/>
            <person name="Barbe V."/>
            <person name="Ollivier B."/>
            <person name="Dolla A."/>
        </authorList>
    </citation>
    <scope>NUCLEOTIDE SEQUENCE [LARGE SCALE GENOMIC DNA]</scope>
    <source>
        <strain evidence="6">DSM 10523 / SB164P1</strain>
    </source>
</reference>
<dbReference type="InterPro" id="IPR003607">
    <property type="entry name" value="HD/PDEase_dom"/>
</dbReference>
<feature type="domain" description="HD-GYP" evidence="4">
    <location>
        <begin position="156"/>
        <end position="353"/>
    </location>
</feature>
<dbReference type="Pfam" id="PF00072">
    <property type="entry name" value="Response_reg"/>
    <property type="match status" value="1"/>
</dbReference>
<evidence type="ECO:0000259" key="3">
    <source>
        <dbReference type="PROSITE" id="PS50110"/>
    </source>
</evidence>
<reference evidence="6" key="2">
    <citation type="journal article" date="2013" name="Stand. Genomic Sci.">
        <title>Complete genome sequence of Desulfocapsa sulfexigens, a marine deltaproteobacterium specialized in disproportionating inorganic sulfur compounds.</title>
        <authorList>
            <person name="Finster K.W."/>
            <person name="Kjeldsen K.U."/>
            <person name="Kube M."/>
            <person name="Reinhardt R."/>
            <person name="Mussmann M."/>
            <person name="Amann R."/>
            <person name="Schreiber L."/>
        </authorList>
    </citation>
    <scope>NUCLEOTIDE SEQUENCE [LARGE SCALE GENOMIC DNA]</scope>
    <source>
        <strain evidence="6">DSM 10523 / SB164P1</strain>
    </source>
</reference>
<dbReference type="Pfam" id="PF13487">
    <property type="entry name" value="HD_5"/>
    <property type="match status" value="1"/>
</dbReference>
<evidence type="ECO:0000256" key="1">
    <source>
        <dbReference type="PROSITE-ProRule" id="PRU00169"/>
    </source>
</evidence>
<evidence type="ECO:0000256" key="2">
    <source>
        <dbReference type="SAM" id="Coils"/>
    </source>
</evidence>
<accession>M1WQE3</accession>
<dbReference type="Gene3D" id="3.40.50.2300">
    <property type="match status" value="1"/>
</dbReference>